<feature type="region of interest" description="Disordered" evidence="12">
    <location>
        <begin position="277"/>
        <end position="298"/>
    </location>
</feature>
<feature type="compositionally biased region" description="Gly residues" evidence="12">
    <location>
        <begin position="1452"/>
        <end position="1470"/>
    </location>
</feature>
<name>A0A835VRG3_CHLIN</name>
<evidence type="ECO:0000256" key="8">
    <source>
        <dbReference type="ARBA" id="ARBA00023605"/>
    </source>
</evidence>
<feature type="compositionally biased region" description="Gly residues" evidence="12">
    <location>
        <begin position="637"/>
        <end position="647"/>
    </location>
</feature>
<evidence type="ECO:0000256" key="7">
    <source>
        <dbReference type="ARBA" id="ARBA00023273"/>
    </source>
</evidence>
<dbReference type="PROSITE" id="PS50082">
    <property type="entry name" value="WD_REPEATS_2"/>
    <property type="match status" value="1"/>
</dbReference>
<keyword evidence="4" id="KW-0677">Repeat</keyword>
<sequence length="1947" mass="198779">MSFQTRSAVGYSGGQVTWTGPDECAWTCGNAVVLHTLGSKAQRVLKSTGFGINCFAVNKRHGLLAVAEKGLKPLVTVYSTKTLQPLAKLMPGDVREQRAEGAGGGVDKQSGSGAASGKQQSAGPSVVLGVTCLAFSSDGERLAVCGDEPDCSVIVYAWRKAEVVGRSRMPAPAGSASSTSPASAVSFHPLDASVLATSGPGGACAVWFLEPMWEKAVFRPLQLAAGALPAGAEVTCHAWGPAGLYVGTSSGGLVLLDTATMAPLQLHATAGGAAGEGAAGASGGASSPTPGASSGGAAGGASMAVVPDAVASGAAVTALTLNRDLVAVAGADGSVRVFAAVPVGAAATAAAMGPPALSHEVWLGRAGPARGVAVASAECGGADHATLLLGCPDGTVYRAPLAPTQGGGPTHSALVVDCHVGRLAGVVPHPGGGAFVTSGSDGSVRVWSATDGALLGRKQLSSAQTALAAAAPGASLAAVGSETGVVRVMVLPPASASASAAASDAPLPALRVLFRQRLHSAPVDVLVFSPANDLLLSAGRDGTAWLCSVDARGGRVRPLGCLPLPPGERVLSATWPRSAHSEHGGHGAGSATPAEGDEPSCLLSLAGGGLMCLTASAELHSGNWRNPHTDMALVRPLGGGGAGGAGSGASRALGSDTGDGPGAPELVTIKLLRLEVPMLAVAAVPGERYGDAYGLGADKQLHKLVLPAEAAAWAGLRARPLRSSQHVPAHARAQGGVAVAPGGHLLASGAADGTVALRNMSLIALAAQQGGEGAGAGLHDITAGGVVTVSFDATGRYLASAGADGALFVYELVGNSLAGPQHLVAPPPPAAPPALPVGSAAASRAEGGDDFDDPAELTAVAAARREAAMGGVEGAAGGESKRAAVASRLATLRSRIADLMAANDSAPELERLTRNDMIVDVGLVEELQRETESRVAAVQAAVKKEHLRTELLAERVRRMVWDSMAVKGAVISGLRAPVRVHNFPLTQPGQHERVLKQMTMLRRVELAEQAALGVIPYGLMFRGKGLEGLLGEDDLADGTHSTADIAAAVAAAAAATAAAAASAAAGGASGAASGGAGGAAAGAGAGAGSAAPASELDALLYSDFDVYCNTRKALQVQLLKQKMRDVQAAFNAEFNKVAAAKKGDCDRIADLNARLDDTLKDLRKLGAGPPAGLLDERFSLSAQQDTRDNIAATVLTVREEEVGAERYVSPAERAKQEAARKADEEAAKRSAKDNAGERALRQMMGGTLAARGGGHDESNPFSLPKPAWLVALGVEPDAVNPKLITEEQSRELKEWQGKEKALQEERAKRVTVLEMELRTAKAAVEELVGRFDDSLAALAARRHRVAAEVCALESRIVMLAAGTGRCAKTSEAVERGLLARLGAAKEAHGRAATELSERRAALAELEARQAQLGADERLMDRNFKKEFAEADIHLNRLLQLYRARKPEQLGSMPGGGAGGAAGGHPGGVEASGGSFSRMQGGVPGLHRQTSLAHSPSGGEAGGAATAAAGAASGGGAAPSAAAGAPATGPPANITPTYTHALPLPHAVVAATTLEPFPDAPPGASGHDRPGSSSLHPSHSHASVHGNHSHHHLSAAAAAAAGHADPLHNLSGLKPEGLDAALWDRFVAYRAERLAAEAGARAAAGDLVVARRDLPELEGREAALGSEMEGLMGSITALRSERKVAAYDNEVQLRLLAGQVEAMPPHPASADMSDARLLGRGVVESLNSVVLGKGTKKVELLTAMKDFKRGIYAAQWEAQAADMRLDDLRAKIRDLQLLHVTRDMQTVLKDGEDRSSALEAANLEALMKQRERLHAKALEDKRRRLRKLAADVSSRSAQNQEVAVHLVTLGKVLEEQQRLQAGMQSANDQATRRMRSLVTHKKLKEIALAQQNELGELRQQLEKLRLRTYPTFIESGAVAGMPSPPRRLPPDIKLLTGSPSSGSVAGRT</sequence>
<evidence type="ECO:0000313" key="14">
    <source>
        <dbReference type="Proteomes" id="UP000650467"/>
    </source>
</evidence>
<keyword evidence="7" id="KW-0966">Cell projection</keyword>
<dbReference type="GO" id="GO:0005930">
    <property type="term" value="C:axoneme"/>
    <property type="evidence" value="ECO:0007669"/>
    <property type="project" value="UniProtKB-SubCell"/>
</dbReference>
<evidence type="ECO:0000256" key="9">
    <source>
        <dbReference type="ARBA" id="ARBA00023662"/>
    </source>
</evidence>
<feature type="region of interest" description="Disordered" evidence="12">
    <location>
        <begin position="1210"/>
        <end position="1236"/>
    </location>
</feature>
<dbReference type="InterPro" id="IPR036322">
    <property type="entry name" value="WD40_repeat_dom_sf"/>
</dbReference>
<feature type="compositionally biased region" description="Basic and acidic residues" evidence="12">
    <location>
        <begin position="1212"/>
        <end position="1236"/>
    </location>
</feature>
<dbReference type="Pfam" id="PF25828">
    <property type="entry name" value="CC_Cfap43"/>
    <property type="match status" value="3"/>
</dbReference>
<evidence type="ECO:0000256" key="3">
    <source>
        <dbReference type="ARBA" id="ARBA00022574"/>
    </source>
</evidence>
<evidence type="ECO:0000313" key="13">
    <source>
        <dbReference type="EMBL" id="KAG2422819.1"/>
    </source>
</evidence>
<keyword evidence="5 11" id="KW-0175">Coiled coil</keyword>
<feature type="region of interest" description="Disordered" evidence="12">
    <location>
        <begin position="824"/>
        <end position="850"/>
    </location>
</feature>
<comment type="similarity">
    <text evidence="8">Belongs to the CFAP43 family.</text>
</comment>
<dbReference type="SMART" id="SM00320">
    <property type="entry name" value="WD40"/>
    <property type="match status" value="7"/>
</dbReference>
<feature type="compositionally biased region" description="Low complexity" evidence="12">
    <location>
        <begin position="1517"/>
        <end position="1527"/>
    </location>
</feature>
<dbReference type="Pfam" id="PF00400">
    <property type="entry name" value="WD40"/>
    <property type="match status" value="3"/>
</dbReference>
<keyword evidence="3 10" id="KW-0853">WD repeat</keyword>
<evidence type="ECO:0000256" key="5">
    <source>
        <dbReference type="ARBA" id="ARBA00023054"/>
    </source>
</evidence>
<dbReference type="InterPro" id="IPR011045">
    <property type="entry name" value="N2O_reductase_N"/>
</dbReference>
<proteinExistence type="inferred from homology"/>
<feature type="region of interest" description="Disordered" evidence="12">
    <location>
        <begin position="630"/>
        <end position="660"/>
    </location>
</feature>
<evidence type="ECO:0000256" key="11">
    <source>
        <dbReference type="SAM" id="Coils"/>
    </source>
</evidence>
<dbReference type="EMBL" id="JAEHOC010000093">
    <property type="protein sequence ID" value="KAG2422819.1"/>
    <property type="molecule type" value="Genomic_DNA"/>
</dbReference>
<feature type="region of interest" description="Disordered" evidence="12">
    <location>
        <begin position="1553"/>
        <end position="1599"/>
    </location>
</feature>
<feature type="region of interest" description="Disordered" evidence="12">
    <location>
        <begin position="1449"/>
        <end position="1527"/>
    </location>
</feature>
<keyword evidence="2" id="KW-0963">Cytoplasm</keyword>
<protein>
    <recommendedName>
        <fullName evidence="9">Cilia- and flagella-associated protein 43</fullName>
    </recommendedName>
</protein>
<feature type="coiled-coil region" evidence="11">
    <location>
        <begin position="1879"/>
        <end position="1906"/>
    </location>
</feature>
<comment type="subcellular location">
    <subcellularLocation>
        <location evidence="1">Cytoplasm</location>
        <location evidence="1">Cytoskeleton</location>
        <location evidence="1">Cilium axoneme</location>
    </subcellularLocation>
</comment>
<dbReference type="GO" id="GO:0060271">
    <property type="term" value="P:cilium assembly"/>
    <property type="evidence" value="ECO:0007669"/>
    <property type="project" value="TreeGrafter"/>
</dbReference>
<feature type="coiled-coil region" evidence="11">
    <location>
        <begin position="1802"/>
        <end position="1834"/>
    </location>
</feature>
<evidence type="ECO:0000256" key="12">
    <source>
        <dbReference type="SAM" id="MobiDB-lite"/>
    </source>
</evidence>
<dbReference type="Proteomes" id="UP000650467">
    <property type="component" value="Unassembled WGS sequence"/>
</dbReference>
<dbReference type="PANTHER" id="PTHR14885">
    <property type="entry name" value="CILIA- AND FLAGELLA-ASSOCIATED PROTEIN 43-RELATED"/>
    <property type="match status" value="1"/>
</dbReference>
<evidence type="ECO:0000256" key="4">
    <source>
        <dbReference type="ARBA" id="ARBA00022737"/>
    </source>
</evidence>
<dbReference type="OrthoDB" id="535167at2759"/>
<feature type="compositionally biased region" description="Low complexity" evidence="12">
    <location>
        <begin position="1494"/>
        <end position="1510"/>
    </location>
</feature>
<reference evidence="13" key="1">
    <citation type="journal article" date="2020" name="bioRxiv">
        <title>Comparative genomics of Chlamydomonas.</title>
        <authorList>
            <person name="Craig R.J."/>
            <person name="Hasan A.R."/>
            <person name="Ness R.W."/>
            <person name="Keightley P.D."/>
        </authorList>
    </citation>
    <scope>NUCLEOTIDE SEQUENCE</scope>
    <source>
        <strain evidence="13">SAG 7.73</strain>
    </source>
</reference>
<accession>A0A835VRG3</accession>
<feature type="region of interest" description="Disordered" evidence="12">
    <location>
        <begin position="576"/>
        <end position="597"/>
    </location>
</feature>
<feature type="compositionally biased region" description="Polar residues" evidence="12">
    <location>
        <begin position="1936"/>
        <end position="1947"/>
    </location>
</feature>
<feature type="repeat" description="WD" evidence="10">
    <location>
        <begin position="416"/>
        <end position="457"/>
    </location>
</feature>
<dbReference type="InterPro" id="IPR015943">
    <property type="entry name" value="WD40/YVTN_repeat-like_dom_sf"/>
</dbReference>
<dbReference type="Gene3D" id="2.130.10.10">
    <property type="entry name" value="YVTN repeat-like/Quinoprotein amine dehydrogenase"/>
    <property type="match status" value="3"/>
</dbReference>
<dbReference type="InterPro" id="IPR001680">
    <property type="entry name" value="WD40_rpt"/>
</dbReference>
<feature type="compositionally biased region" description="Pro residues" evidence="12">
    <location>
        <begin position="825"/>
        <end position="835"/>
    </location>
</feature>
<keyword evidence="14" id="KW-1185">Reference proteome</keyword>
<organism evidence="13 14">
    <name type="scientific">Chlamydomonas incerta</name>
    <dbReference type="NCBI Taxonomy" id="51695"/>
    <lineage>
        <taxon>Eukaryota</taxon>
        <taxon>Viridiplantae</taxon>
        <taxon>Chlorophyta</taxon>
        <taxon>core chlorophytes</taxon>
        <taxon>Chlorophyceae</taxon>
        <taxon>CS clade</taxon>
        <taxon>Chlamydomonadales</taxon>
        <taxon>Chlamydomonadaceae</taxon>
        <taxon>Chlamydomonas</taxon>
    </lineage>
</organism>
<evidence type="ECO:0000256" key="1">
    <source>
        <dbReference type="ARBA" id="ARBA00004430"/>
    </source>
</evidence>
<feature type="region of interest" description="Disordered" evidence="12">
    <location>
        <begin position="1915"/>
        <end position="1947"/>
    </location>
</feature>
<gene>
    <name evidence="13" type="ORF">HXX76_015763</name>
</gene>
<dbReference type="SUPFAM" id="SSF50978">
    <property type="entry name" value="WD40 repeat-like"/>
    <property type="match status" value="1"/>
</dbReference>
<feature type="region of interest" description="Disordered" evidence="12">
    <location>
        <begin position="97"/>
        <end position="121"/>
    </location>
</feature>
<evidence type="ECO:0000256" key="6">
    <source>
        <dbReference type="ARBA" id="ARBA00023212"/>
    </source>
</evidence>
<evidence type="ECO:0000256" key="10">
    <source>
        <dbReference type="PROSITE-ProRule" id="PRU00221"/>
    </source>
</evidence>
<evidence type="ECO:0000256" key="2">
    <source>
        <dbReference type="ARBA" id="ARBA00022490"/>
    </source>
</evidence>
<keyword evidence="6" id="KW-0206">Cytoskeleton</keyword>
<feature type="compositionally biased region" description="Low complexity" evidence="12">
    <location>
        <begin position="1571"/>
        <end position="1585"/>
    </location>
</feature>
<feature type="compositionally biased region" description="Low complexity" evidence="12">
    <location>
        <begin position="108"/>
        <end position="121"/>
    </location>
</feature>
<dbReference type="SUPFAM" id="SSF50974">
    <property type="entry name" value="Nitrous oxide reductase, N-terminal domain"/>
    <property type="match status" value="1"/>
</dbReference>
<comment type="caution">
    <text evidence="13">The sequence shown here is derived from an EMBL/GenBank/DDBJ whole genome shotgun (WGS) entry which is preliminary data.</text>
</comment>
<dbReference type="PANTHER" id="PTHR14885:SF1">
    <property type="entry name" value="CILIA- AND FLAGELLA-ASSOCIATED PROTEIN 43"/>
    <property type="match status" value="1"/>
</dbReference>